<proteinExistence type="predicted"/>
<dbReference type="RefSeq" id="WP_184098592.1">
    <property type="nucleotide sequence ID" value="NZ_JACHHN010000002.1"/>
</dbReference>
<evidence type="ECO:0000259" key="1">
    <source>
        <dbReference type="Pfam" id="PF05899"/>
    </source>
</evidence>
<dbReference type="Proteomes" id="UP000543030">
    <property type="component" value="Unassembled WGS sequence"/>
</dbReference>
<name>A0A840RDW5_9NEIS</name>
<dbReference type="Gene3D" id="2.60.120.10">
    <property type="entry name" value="Jelly Rolls"/>
    <property type="match status" value="1"/>
</dbReference>
<dbReference type="PANTHER" id="PTHR40943">
    <property type="entry name" value="CYTOPLASMIC PROTEIN-RELATED"/>
    <property type="match status" value="1"/>
</dbReference>
<dbReference type="EMBL" id="JACHHN010000002">
    <property type="protein sequence ID" value="MBB5190502.1"/>
    <property type="molecule type" value="Genomic_DNA"/>
</dbReference>
<dbReference type="SUPFAM" id="SSF51182">
    <property type="entry name" value="RmlC-like cupins"/>
    <property type="match status" value="1"/>
</dbReference>
<dbReference type="Pfam" id="PF05899">
    <property type="entry name" value="Cupin_3"/>
    <property type="match status" value="1"/>
</dbReference>
<organism evidence="2 3">
    <name type="scientific">Silvimonas terrae</name>
    <dbReference type="NCBI Taxonomy" id="300266"/>
    <lineage>
        <taxon>Bacteria</taxon>
        <taxon>Pseudomonadati</taxon>
        <taxon>Pseudomonadota</taxon>
        <taxon>Betaproteobacteria</taxon>
        <taxon>Neisseriales</taxon>
        <taxon>Chitinibacteraceae</taxon>
        <taxon>Silvimonas</taxon>
    </lineage>
</organism>
<gene>
    <name evidence="2" type="ORF">HNQ50_001224</name>
</gene>
<sequence>MKVIAFSSQHPQAAVDYPRPERLVSGNPQRTTWLHYENALNGFSSGIWASEVGSWRIEFGPHEEEFFSIIEGRARVYDEAGAFAEVGPGEALVIPAGFKGRFEVVEPVKKYFAIYEKTAN</sequence>
<evidence type="ECO:0000313" key="3">
    <source>
        <dbReference type="Proteomes" id="UP000543030"/>
    </source>
</evidence>
<keyword evidence="3" id="KW-1185">Reference proteome</keyword>
<dbReference type="CDD" id="cd02227">
    <property type="entry name" value="cupin_TM1112-like"/>
    <property type="match status" value="1"/>
</dbReference>
<dbReference type="InterPro" id="IPR014710">
    <property type="entry name" value="RmlC-like_jellyroll"/>
</dbReference>
<dbReference type="PANTHER" id="PTHR40943:SF1">
    <property type="entry name" value="CYTOPLASMIC PROTEIN"/>
    <property type="match status" value="1"/>
</dbReference>
<accession>A0A840RDW5</accession>
<dbReference type="InterPro" id="IPR011051">
    <property type="entry name" value="RmlC_Cupin_sf"/>
</dbReference>
<reference evidence="2 3" key="1">
    <citation type="submission" date="2020-08" db="EMBL/GenBank/DDBJ databases">
        <title>Genomic Encyclopedia of Type Strains, Phase IV (KMG-IV): sequencing the most valuable type-strain genomes for metagenomic binning, comparative biology and taxonomic classification.</title>
        <authorList>
            <person name="Goeker M."/>
        </authorList>
    </citation>
    <scope>NUCLEOTIDE SEQUENCE [LARGE SCALE GENOMIC DNA]</scope>
    <source>
        <strain evidence="2 3">DSM 18233</strain>
    </source>
</reference>
<protein>
    <recommendedName>
        <fullName evidence="1">(S)-ureidoglycine aminohydrolase cupin domain-containing protein</fullName>
    </recommendedName>
</protein>
<dbReference type="AlphaFoldDB" id="A0A840RDW5"/>
<feature type="domain" description="(S)-ureidoglycine aminohydrolase cupin" evidence="1">
    <location>
        <begin position="39"/>
        <end position="112"/>
    </location>
</feature>
<evidence type="ECO:0000313" key="2">
    <source>
        <dbReference type="EMBL" id="MBB5190502.1"/>
    </source>
</evidence>
<comment type="caution">
    <text evidence="2">The sequence shown here is derived from an EMBL/GenBank/DDBJ whole genome shotgun (WGS) entry which is preliminary data.</text>
</comment>
<dbReference type="InterPro" id="IPR008579">
    <property type="entry name" value="UGlyAH_Cupin_dom"/>
</dbReference>